<dbReference type="Gene3D" id="1.10.1670.10">
    <property type="entry name" value="Helix-hairpin-Helix base-excision DNA repair enzymes (C-terminal)"/>
    <property type="match status" value="1"/>
</dbReference>
<dbReference type="SMART" id="SM00478">
    <property type="entry name" value="ENDO3c"/>
    <property type="match status" value="1"/>
</dbReference>
<keyword evidence="7" id="KW-0511">Multifunctional enzyme</keyword>
<dbReference type="InterPro" id="IPR011257">
    <property type="entry name" value="DNA_glycosylase"/>
</dbReference>
<evidence type="ECO:0000313" key="12">
    <source>
        <dbReference type="Proteomes" id="UP000183918"/>
    </source>
</evidence>
<keyword evidence="8" id="KW-0326">Glycosidase</keyword>
<dbReference type="GO" id="GO:0006284">
    <property type="term" value="P:base-excision repair"/>
    <property type="evidence" value="ECO:0007669"/>
    <property type="project" value="InterPro"/>
</dbReference>
<evidence type="ECO:0000256" key="9">
    <source>
        <dbReference type="ARBA" id="ARBA00044632"/>
    </source>
</evidence>
<dbReference type="PANTHER" id="PTHR10242:SF2">
    <property type="entry name" value="N-GLYCOSYLASE_DNA LYASE"/>
    <property type="match status" value="1"/>
</dbReference>
<dbReference type="InterPro" id="IPR052054">
    <property type="entry name" value="Oxidative_DNA_repair_enzyme"/>
</dbReference>
<dbReference type="PANTHER" id="PTHR10242">
    <property type="entry name" value="8-OXOGUANINE DNA GLYCOSYLASE"/>
    <property type="match status" value="1"/>
</dbReference>
<dbReference type="Gene3D" id="3.30.310.260">
    <property type="match status" value="1"/>
</dbReference>
<keyword evidence="5" id="KW-0234">DNA repair</keyword>
<evidence type="ECO:0000256" key="4">
    <source>
        <dbReference type="ARBA" id="ARBA00022801"/>
    </source>
</evidence>
<evidence type="ECO:0000256" key="3">
    <source>
        <dbReference type="ARBA" id="ARBA00022763"/>
    </source>
</evidence>
<dbReference type="Proteomes" id="UP000183918">
    <property type="component" value="Unassembled WGS sequence"/>
</dbReference>
<comment type="similarity">
    <text evidence="1">Belongs to the type-1 OGG1 family.</text>
</comment>
<dbReference type="GO" id="GO:0006289">
    <property type="term" value="P:nucleotide-excision repair"/>
    <property type="evidence" value="ECO:0007669"/>
    <property type="project" value="InterPro"/>
</dbReference>
<dbReference type="STRING" id="1122142.SAMN02910414_01964"/>
<dbReference type="RefSeq" id="WP_159429347.1">
    <property type="nucleotide sequence ID" value="NZ_FNPG01000024.1"/>
</dbReference>
<dbReference type="InterPro" id="IPR003265">
    <property type="entry name" value="HhH-GPD_domain"/>
</dbReference>
<dbReference type="GO" id="GO:0008534">
    <property type="term" value="F:oxidized purine nucleobase lesion DNA N-glycosylase activity"/>
    <property type="evidence" value="ECO:0007669"/>
    <property type="project" value="InterPro"/>
</dbReference>
<keyword evidence="4" id="KW-0378">Hydrolase</keyword>
<accession>A0A1H3LAE2</accession>
<dbReference type="InterPro" id="IPR023170">
    <property type="entry name" value="HhH_base_excis_C"/>
</dbReference>
<dbReference type="Gene3D" id="1.10.340.30">
    <property type="entry name" value="Hypothetical protein, domain 2"/>
    <property type="match status" value="1"/>
</dbReference>
<keyword evidence="3" id="KW-0227">DNA damage</keyword>
<dbReference type="Pfam" id="PF07934">
    <property type="entry name" value="OGG_N"/>
    <property type="match status" value="1"/>
</dbReference>
<dbReference type="EMBL" id="FNPG01000024">
    <property type="protein sequence ID" value="SDY61413.1"/>
    <property type="molecule type" value="Genomic_DNA"/>
</dbReference>
<evidence type="ECO:0000256" key="2">
    <source>
        <dbReference type="ARBA" id="ARBA00012720"/>
    </source>
</evidence>
<comment type="catalytic activity">
    <reaction evidence="9">
        <text>2'-deoxyribonucleotide-(2'-deoxyribose 5'-phosphate)-2'-deoxyribonucleotide-DNA = a 3'-end 2'-deoxyribonucleotide-(2,3-dehydro-2,3-deoxyribose 5'-phosphate)-DNA + a 5'-end 5'-phospho-2'-deoxyribonucleoside-DNA + H(+)</text>
        <dbReference type="Rhea" id="RHEA:66592"/>
        <dbReference type="Rhea" id="RHEA-COMP:13180"/>
        <dbReference type="Rhea" id="RHEA-COMP:16897"/>
        <dbReference type="Rhea" id="RHEA-COMP:17067"/>
        <dbReference type="ChEBI" id="CHEBI:15378"/>
        <dbReference type="ChEBI" id="CHEBI:136412"/>
        <dbReference type="ChEBI" id="CHEBI:157695"/>
        <dbReference type="ChEBI" id="CHEBI:167181"/>
        <dbReference type="EC" id="4.2.99.18"/>
    </reaction>
</comment>
<sequence>MQELFQNEAESNKKRLFQDKASSDKNAIFQDEIEISDDFDLKKIENSGEVFRFNEIGNGIFCTIAFGRILYIRKKQDNSNPLLYEISCSKKEFEEVWYNYFDLGTNYEKIRGMIPKEDDFLYKAAKYSKGVRILSQDPWEMIVSFVISQRKNIPAIKKAVETLCECAGTLIDDHKRIYAFPTPEQMYKMSDEDWNKCALGYRTKYLKSIVEQFYHKEITIKSLQNLEDEQLYNRLLELYGVGPKVASCIMLFGFHRLNSFPKDVWILRILEEKYNNKFDLNTYAPYNGVIQQFMFYGSIELGRKV</sequence>
<keyword evidence="6 11" id="KW-0456">Lyase</keyword>
<dbReference type="GO" id="GO:0003684">
    <property type="term" value="F:damaged DNA binding"/>
    <property type="evidence" value="ECO:0007669"/>
    <property type="project" value="InterPro"/>
</dbReference>
<evidence type="ECO:0000256" key="5">
    <source>
        <dbReference type="ARBA" id="ARBA00023204"/>
    </source>
</evidence>
<protein>
    <recommendedName>
        <fullName evidence="2">DNA-(apurinic or apyrimidinic site) lyase</fullName>
        <ecNumber evidence="2">4.2.99.18</ecNumber>
    </recommendedName>
</protein>
<dbReference type="EC" id="4.2.99.18" evidence="2"/>
<proteinExistence type="inferred from homology"/>
<evidence type="ECO:0000313" key="11">
    <source>
        <dbReference type="EMBL" id="SDY61413.1"/>
    </source>
</evidence>
<dbReference type="Pfam" id="PF00730">
    <property type="entry name" value="HhH-GPD"/>
    <property type="match status" value="1"/>
</dbReference>
<feature type="domain" description="HhH-GPD" evidence="10">
    <location>
        <begin position="147"/>
        <end position="299"/>
    </location>
</feature>
<dbReference type="AlphaFoldDB" id="A0A1H3LAE2"/>
<evidence type="ECO:0000256" key="6">
    <source>
        <dbReference type="ARBA" id="ARBA00023239"/>
    </source>
</evidence>
<gene>
    <name evidence="11" type="ORF">SAMN02910414_01964</name>
</gene>
<evidence type="ECO:0000256" key="8">
    <source>
        <dbReference type="ARBA" id="ARBA00023295"/>
    </source>
</evidence>
<evidence type="ECO:0000256" key="1">
    <source>
        <dbReference type="ARBA" id="ARBA00010679"/>
    </source>
</evidence>
<evidence type="ECO:0000256" key="7">
    <source>
        <dbReference type="ARBA" id="ARBA00023268"/>
    </source>
</evidence>
<dbReference type="CDD" id="cd00056">
    <property type="entry name" value="ENDO3c"/>
    <property type="match status" value="1"/>
</dbReference>
<name>A0A1H3LAE2_9FIRM</name>
<organism evidence="11 12">
    <name type="scientific">Lachnobacterium bovis DSM 14045</name>
    <dbReference type="NCBI Taxonomy" id="1122142"/>
    <lineage>
        <taxon>Bacteria</taxon>
        <taxon>Bacillati</taxon>
        <taxon>Bacillota</taxon>
        <taxon>Clostridia</taxon>
        <taxon>Lachnospirales</taxon>
        <taxon>Lachnospiraceae</taxon>
        <taxon>Lachnobacterium</taxon>
    </lineage>
</organism>
<evidence type="ECO:0000259" key="10">
    <source>
        <dbReference type="SMART" id="SM00478"/>
    </source>
</evidence>
<dbReference type="InterPro" id="IPR012904">
    <property type="entry name" value="OGG_N"/>
</dbReference>
<dbReference type="GO" id="GO:0140078">
    <property type="term" value="F:class I DNA-(apurinic or apyrimidinic site) endonuclease activity"/>
    <property type="evidence" value="ECO:0007669"/>
    <property type="project" value="UniProtKB-EC"/>
</dbReference>
<dbReference type="SUPFAM" id="SSF55945">
    <property type="entry name" value="TATA-box binding protein-like"/>
    <property type="match status" value="1"/>
</dbReference>
<dbReference type="OrthoDB" id="9798522at2"/>
<dbReference type="SUPFAM" id="SSF48150">
    <property type="entry name" value="DNA-glycosylase"/>
    <property type="match status" value="1"/>
</dbReference>
<keyword evidence="12" id="KW-1185">Reference proteome</keyword>
<reference evidence="11 12" key="1">
    <citation type="submission" date="2016-10" db="EMBL/GenBank/DDBJ databases">
        <authorList>
            <person name="de Groot N.N."/>
        </authorList>
    </citation>
    <scope>NUCLEOTIDE SEQUENCE [LARGE SCALE GENOMIC DNA]</scope>
    <source>
        <strain evidence="11 12">DSM 14045</strain>
    </source>
</reference>